<keyword evidence="6" id="KW-0943">RNA-mediated gene silencing</keyword>
<evidence type="ECO:0000313" key="11">
    <source>
        <dbReference type="EMBL" id="THH33039.1"/>
    </source>
</evidence>
<dbReference type="GO" id="GO:0003968">
    <property type="term" value="F:RNA-directed RNA polymerase activity"/>
    <property type="evidence" value="ECO:0007669"/>
    <property type="project" value="UniProtKB-KW"/>
</dbReference>
<comment type="caution">
    <text evidence="11">The sequence shown here is derived from an EMBL/GenBank/DDBJ whole genome shotgun (WGS) entry which is preliminary data.</text>
</comment>
<evidence type="ECO:0000259" key="9">
    <source>
        <dbReference type="Pfam" id="PF05183"/>
    </source>
</evidence>
<dbReference type="InterPro" id="IPR007855">
    <property type="entry name" value="RDRP"/>
</dbReference>
<dbReference type="GO" id="GO:0031380">
    <property type="term" value="C:nuclear RNA-directed RNA polymerase complex"/>
    <property type="evidence" value="ECO:0007669"/>
    <property type="project" value="TreeGrafter"/>
</dbReference>
<name>A0A4S4N281_9APHY</name>
<evidence type="ECO:0000256" key="7">
    <source>
        <dbReference type="ARBA" id="ARBA00048744"/>
    </source>
</evidence>
<dbReference type="OrthoDB" id="6513042at2759"/>
<dbReference type="EC" id="2.7.7.48" evidence="8"/>
<dbReference type="InterPro" id="IPR058752">
    <property type="entry name" value="RDRP_C_head"/>
</dbReference>
<keyword evidence="5 8" id="KW-0694">RNA-binding</keyword>
<sequence length="1046" mass="118598">MDFDHRFDKAELEKHLRDVGVPAVDMDELLTRTTNNTRRGTEFSFKPYEMLVGTSVAGSFRYGFRSTLNRKGICIDSTETQTAVWFRFDKELIMFRCFCRLGDSTVVGMCPYEGHWQFGDISPGGIMLNASHIPGSSSPDHEVEAEFCVTARRPPIFSPRLPHCVVVLREPYFDRIGTEADFMEPEVVEQSAGPVRAIGDDRLVVDLALWMTHVFRFKLTRRAYKPLDQDWRRILRNTNAETFATRYLVEGLLSHGLISICEVESLRGGIRIYEETQRVAILEGIFKAGRHSDVRRDVRGELSVARRITPQHTPPHCYRIRRCLVTPTRCLLNPPVNETSNDLLRMFSEHIDQFLRVQFVDDRGDLPVTAETIEDGIIVAQRHYVFLCFGESQGKTRGFWAICEYGDFTVANVLARMGDLSKETVVAKHATRQGLLLSTTRAIELPCKWSLTEMAEVERNGHIFTDGVATCGPNIADLAAKALGYKQLVPSAIQVRIGGGTKGVLSVSVADGIDANHIGRRGSQIKFPSTHQTLSVVKIATYSKATLNRQAIILMECLGVPTKVLVDIFRDEKTAIEGSNADFKDRLAQVAAFPLVKVLDSGFGSDPFIQDLVTVIRCRMLSDLKWKQWIEIPDSAFLMGIADETDSLEEGQIFCQIEPPSKNAQVILGSCTTYRNPCLHPGDMRLAEAVDCARLRHLKNVVVFSTRGSRPLHNMLSGGDLDGDFYTVIWDRRLLLNRDLLHEPMDYTPVTPFRAVPPITVDHTKQHFLNFMFYDVLGQVSNAHMAHADQSGPRSEKCLRIAALASQAVDLPKSGVPVNVAEIPVVEEYPDFMGKEPKSIRLWKKVAPKTYQSERALGQMFRQIGSEPVFEQMERPFWLDPRLQALHIPNKYCGYWSTAARYKAQYEFELVGILRRFSISEAECVVGLLLRSPDTRLRVEKDHDLRIALRETYGELVSAVRERVREYITQNTVSDQETDQRMWALVAYRLTYDPQYHHEVDWSDIDKKLRVEATEEDALVNAPEMTACWSFPWLFDRDLCAQVTTK</sequence>
<gene>
    <name evidence="11" type="ORF">EUX98_g1143</name>
</gene>
<dbReference type="Proteomes" id="UP000308730">
    <property type="component" value="Unassembled WGS sequence"/>
</dbReference>
<keyword evidence="2 8" id="KW-0696">RNA-directed RNA polymerase</keyword>
<evidence type="ECO:0000256" key="4">
    <source>
        <dbReference type="ARBA" id="ARBA00022695"/>
    </source>
</evidence>
<evidence type="ECO:0000256" key="5">
    <source>
        <dbReference type="ARBA" id="ARBA00022884"/>
    </source>
</evidence>
<keyword evidence="4 8" id="KW-0548">Nucleotidyltransferase</keyword>
<proteinExistence type="inferred from homology"/>
<keyword evidence="12" id="KW-1185">Reference proteome</keyword>
<evidence type="ECO:0000256" key="8">
    <source>
        <dbReference type="RuleBase" id="RU363098"/>
    </source>
</evidence>
<comment type="similarity">
    <text evidence="1 8">Belongs to the RdRP family.</text>
</comment>
<comment type="catalytic activity">
    <reaction evidence="7 8">
        <text>RNA(n) + a ribonucleoside 5'-triphosphate = RNA(n+1) + diphosphate</text>
        <dbReference type="Rhea" id="RHEA:21248"/>
        <dbReference type="Rhea" id="RHEA-COMP:14527"/>
        <dbReference type="Rhea" id="RHEA-COMP:17342"/>
        <dbReference type="ChEBI" id="CHEBI:33019"/>
        <dbReference type="ChEBI" id="CHEBI:61557"/>
        <dbReference type="ChEBI" id="CHEBI:140395"/>
        <dbReference type="EC" id="2.7.7.48"/>
    </reaction>
</comment>
<keyword evidence="3 8" id="KW-0808">Transferase</keyword>
<dbReference type="Pfam" id="PF05183">
    <property type="entry name" value="RdRP"/>
    <property type="match status" value="1"/>
</dbReference>
<protein>
    <recommendedName>
        <fullName evidence="8">RNA-dependent RNA polymerase</fullName>
        <ecNumber evidence="8">2.7.7.48</ecNumber>
    </recommendedName>
</protein>
<dbReference type="EMBL" id="SGPM01000011">
    <property type="protein sequence ID" value="THH33039.1"/>
    <property type="molecule type" value="Genomic_DNA"/>
</dbReference>
<evidence type="ECO:0000256" key="3">
    <source>
        <dbReference type="ARBA" id="ARBA00022679"/>
    </source>
</evidence>
<dbReference type="PANTHER" id="PTHR23079">
    <property type="entry name" value="RNA-DEPENDENT RNA POLYMERASE"/>
    <property type="match status" value="1"/>
</dbReference>
<evidence type="ECO:0000256" key="6">
    <source>
        <dbReference type="ARBA" id="ARBA00023158"/>
    </source>
</evidence>
<evidence type="ECO:0000256" key="2">
    <source>
        <dbReference type="ARBA" id="ARBA00022484"/>
    </source>
</evidence>
<dbReference type="PANTHER" id="PTHR23079:SF55">
    <property type="entry name" value="RNA-DIRECTED RNA POLYMERASE"/>
    <property type="match status" value="1"/>
</dbReference>
<accession>A0A4S4N281</accession>
<dbReference type="GO" id="GO:0030422">
    <property type="term" value="P:siRNA processing"/>
    <property type="evidence" value="ECO:0007669"/>
    <property type="project" value="TreeGrafter"/>
</dbReference>
<evidence type="ECO:0000313" key="12">
    <source>
        <dbReference type="Proteomes" id="UP000308730"/>
    </source>
</evidence>
<dbReference type="AlphaFoldDB" id="A0A4S4N281"/>
<feature type="domain" description="RDRP core" evidence="9">
    <location>
        <begin position="325"/>
        <end position="864"/>
    </location>
</feature>
<organism evidence="11 12">
    <name type="scientific">Antrodiella citrinella</name>
    <dbReference type="NCBI Taxonomy" id="2447956"/>
    <lineage>
        <taxon>Eukaryota</taxon>
        <taxon>Fungi</taxon>
        <taxon>Dikarya</taxon>
        <taxon>Basidiomycota</taxon>
        <taxon>Agaricomycotina</taxon>
        <taxon>Agaricomycetes</taxon>
        <taxon>Polyporales</taxon>
        <taxon>Steccherinaceae</taxon>
        <taxon>Antrodiella</taxon>
    </lineage>
</organism>
<feature type="domain" description="RDRP C-terminal head" evidence="10">
    <location>
        <begin position="894"/>
        <end position="1041"/>
    </location>
</feature>
<dbReference type="InterPro" id="IPR057596">
    <property type="entry name" value="RDRP_core"/>
</dbReference>
<reference evidence="11 12" key="1">
    <citation type="submission" date="2019-02" db="EMBL/GenBank/DDBJ databases">
        <title>Genome sequencing of the rare red list fungi Antrodiella citrinella (Flaviporus citrinellus).</title>
        <authorList>
            <person name="Buettner E."/>
            <person name="Kellner H."/>
        </authorList>
    </citation>
    <scope>NUCLEOTIDE SEQUENCE [LARGE SCALE GENOMIC DNA]</scope>
    <source>
        <strain evidence="11 12">DSM 108506</strain>
    </source>
</reference>
<evidence type="ECO:0000256" key="1">
    <source>
        <dbReference type="ARBA" id="ARBA00005762"/>
    </source>
</evidence>
<dbReference type="GO" id="GO:0003723">
    <property type="term" value="F:RNA binding"/>
    <property type="evidence" value="ECO:0007669"/>
    <property type="project" value="UniProtKB-KW"/>
</dbReference>
<dbReference type="Pfam" id="PF26253">
    <property type="entry name" value="RdRP_head"/>
    <property type="match status" value="1"/>
</dbReference>
<evidence type="ECO:0000259" key="10">
    <source>
        <dbReference type="Pfam" id="PF26253"/>
    </source>
</evidence>